<sequence length="166" mass="17272">MSQVIAFVDAAGVLEETGGVFRYVLVFLLAMVPAVEPFVVIPVGIGLGLDPIATGFAAFAGSVTAVGLIVGFQHRLVGWWRQRSGNDGTHSSGRAGRARRVWERYGLVGFSFVGPILAGIHLAALIAITVDGRPHRVVIWLTVGLGAWTVALVAGSVAGLSVLGLS</sequence>
<reference evidence="2 3" key="1">
    <citation type="journal article" date="2019" name="Int. J. Syst. Evol. Microbiol.">
        <title>The Global Catalogue of Microorganisms (GCM) 10K type strain sequencing project: providing services to taxonomists for standard genome sequencing and annotation.</title>
        <authorList>
            <consortium name="The Broad Institute Genomics Platform"/>
            <consortium name="The Broad Institute Genome Sequencing Center for Infectious Disease"/>
            <person name="Wu L."/>
            <person name="Ma J."/>
        </authorList>
    </citation>
    <scope>NUCLEOTIDE SEQUENCE [LARGE SCALE GENOMIC DNA]</scope>
    <source>
        <strain evidence="2 3">CGMCC 1.3240</strain>
    </source>
</reference>
<feature type="transmembrane region" description="Helical" evidence="1">
    <location>
        <begin position="20"/>
        <end position="45"/>
    </location>
</feature>
<dbReference type="Pfam" id="PF06695">
    <property type="entry name" value="Sm_multidrug_ex"/>
    <property type="match status" value="1"/>
</dbReference>
<dbReference type="EMBL" id="JBHSXQ010000007">
    <property type="protein sequence ID" value="MFC6907147.1"/>
    <property type="molecule type" value="Genomic_DNA"/>
</dbReference>
<keyword evidence="1" id="KW-1133">Transmembrane helix</keyword>
<gene>
    <name evidence="2" type="ORF">ACFQGH_18355</name>
</gene>
<feature type="transmembrane region" description="Helical" evidence="1">
    <location>
        <begin position="137"/>
        <end position="163"/>
    </location>
</feature>
<evidence type="ECO:0000313" key="2">
    <source>
        <dbReference type="EMBL" id="MFC6907147.1"/>
    </source>
</evidence>
<keyword evidence="1" id="KW-0812">Transmembrane</keyword>
<keyword evidence="1" id="KW-0472">Membrane</keyword>
<feature type="transmembrane region" description="Helical" evidence="1">
    <location>
        <begin position="107"/>
        <end position="130"/>
    </location>
</feature>
<evidence type="ECO:0000313" key="3">
    <source>
        <dbReference type="Proteomes" id="UP001596312"/>
    </source>
</evidence>
<dbReference type="AlphaFoldDB" id="A0ABD5VC53"/>
<evidence type="ECO:0000256" key="1">
    <source>
        <dbReference type="SAM" id="Phobius"/>
    </source>
</evidence>
<dbReference type="InterPro" id="IPR009577">
    <property type="entry name" value="Sm_multidrug_ex"/>
</dbReference>
<organism evidence="2 3">
    <name type="scientific">Halalkalicoccus tibetensis</name>
    <dbReference type="NCBI Taxonomy" id="175632"/>
    <lineage>
        <taxon>Archaea</taxon>
        <taxon>Methanobacteriati</taxon>
        <taxon>Methanobacteriota</taxon>
        <taxon>Stenosarchaea group</taxon>
        <taxon>Halobacteria</taxon>
        <taxon>Halobacteriales</taxon>
        <taxon>Halococcaceae</taxon>
        <taxon>Halalkalicoccus</taxon>
    </lineage>
</organism>
<feature type="transmembrane region" description="Helical" evidence="1">
    <location>
        <begin position="52"/>
        <end position="72"/>
    </location>
</feature>
<dbReference type="RefSeq" id="WP_340605734.1">
    <property type="nucleotide sequence ID" value="NZ_JBBMXV010000007.1"/>
</dbReference>
<accession>A0ABD5VC53</accession>
<keyword evidence="3" id="KW-1185">Reference proteome</keyword>
<comment type="caution">
    <text evidence="2">The sequence shown here is derived from an EMBL/GenBank/DDBJ whole genome shotgun (WGS) entry which is preliminary data.</text>
</comment>
<protein>
    <submittedName>
        <fullName evidence="2">Small multi-drug export protein</fullName>
    </submittedName>
</protein>
<name>A0ABD5VC53_9EURY</name>
<dbReference type="Proteomes" id="UP001596312">
    <property type="component" value="Unassembled WGS sequence"/>
</dbReference>
<proteinExistence type="predicted"/>